<feature type="compositionally biased region" description="Polar residues" evidence="1">
    <location>
        <begin position="78"/>
        <end position="89"/>
    </location>
</feature>
<name>A0A820WBI4_9BILA</name>
<feature type="compositionally biased region" description="Low complexity" evidence="1">
    <location>
        <begin position="55"/>
        <end position="77"/>
    </location>
</feature>
<feature type="region of interest" description="Disordered" evidence="1">
    <location>
        <begin position="193"/>
        <end position="229"/>
    </location>
</feature>
<feature type="compositionally biased region" description="Pro residues" evidence="1">
    <location>
        <begin position="1"/>
        <end position="15"/>
    </location>
</feature>
<organism evidence="2 3">
    <name type="scientific">Rotaria magnacalcarata</name>
    <dbReference type="NCBI Taxonomy" id="392030"/>
    <lineage>
        <taxon>Eukaryota</taxon>
        <taxon>Metazoa</taxon>
        <taxon>Spiralia</taxon>
        <taxon>Gnathifera</taxon>
        <taxon>Rotifera</taxon>
        <taxon>Eurotatoria</taxon>
        <taxon>Bdelloidea</taxon>
        <taxon>Philodinida</taxon>
        <taxon>Philodinidae</taxon>
        <taxon>Rotaria</taxon>
    </lineage>
</organism>
<keyword evidence="3" id="KW-1185">Reference proteome</keyword>
<sequence>PPSPPSLPLAPPPPLLSSRSISSSAKSFIDSRPSQSNVLGSTNDLLQSFSRKAFSTPPGSGPISRPSSSSTLPHSQSVATLPITSNESQDPWKLNKPDNIWDSASSDEELEDNSNARRFFHQNMRAVDEELSKIDEPHSITPPLPTDSRTEQLLKRQKKASLGLASNVETCEMNMIEPSASVDDFECVAMELDSPKHRTQSESSDQNHTIVEPSNSKSGSNGAGLLTYF</sequence>
<evidence type="ECO:0000313" key="3">
    <source>
        <dbReference type="Proteomes" id="UP000663866"/>
    </source>
</evidence>
<evidence type="ECO:0000313" key="2">
    <source>
        <dbReference type="EMBL" id="CAF4515371.1"/>
    </source>
</evidence>
<gene>
    <name evidence="2" type="ORF">OVN521_LOCUS41545</name>
</gene>
<feature type="compositionally biased region" description="Low complexity" evidence="1">
    <location>
        <begin position="16"/>
        <end position="27"/>
    </location>
</feature>
<feature type="compositionally biased region" description="Polar residues" evidence="1">
    <location>
        <begin position="32"/>
        <end position="50"/>
    </location>
</feature>
<feature type="region of interest" description="Disordered" evidence="1">
    <location>
        <begin position="1"/>
        <end position="98"/>
    </location>
</feature>
<dbReference type="AlphaFoldDB" id="A0A820WBI4"/>
<dbReference type="EMBL" id="CAJOBG010055437">
    <property type="protein sequence ID" value="CAF4515371.1"/>
    <property type="molecule type" value="Genomic_DNA"/>
</dbReference>
<proteinExistence type="predicted"/>
<accession>A0A820WBI4</accession>
<dbReference type="Proteomes" id="UP000663866">
    <property type="component" value="Unassembled WGS sequence"/>
</dbReference>
<comment type="caution">
    <text evidence="2">The sequence shown here is derived from an EMBL/GenBank/DDBJ whole genome shotgun (WGS) entry which is preliminary data.</text>
</comment>
<protein>
    <submittedName>
        <fullName evidence="2">Uncharacterized protein</fullName>
    </submittedName>
</protein>
<evidence type="ECO:0000256" key="1">
    <source>
        <dbReference type="SAM" id="MobiDB-lite"/>
    </source>
</evidence>
<feature type="compositionally biased region" description="Polar residues" evidence="1">
    <location>
        <begin position="201"/>
        <end position="220"/>
    </location>
</feature>
<feature type="non-terminal residue" evidence="2">
    <location>
        <position position="1"/>
    </location>
</feature>
<reference evidence="2" key="1">
    <citation type="submission" date="2021-02" db="EMBL/GenBank/DDBJ databases">
        <authorList>
            <person name="Nowell W R."/>
        </authorList>
    </citation>
    <scope>NUCLEOTIDE SEQUENCE</scope>
</reference>